<dbReference type="PROSITE" id="PS00980">
    <property type="entry name" value="G_PROTEIN_RECEP_F3_2"/>
    <property type="match status" value="1"/>
</dbReference>
<feature type="transmembrane region" description="Helical" evidence="13">
    <location>
        <begin position="887"/>
        <end position="907"/>
    </location>
</feature>
<dbReference type="PANTHER" id="PTHR24061:SF441">
    <property type="entry name" value="TASTE RECEPTOR TYPE 1 MEMBER 2B-RELATED"/>
    <property type="match status" value="1"/>
</dbReference>
<dbReference type="InterPro" id="IPR028082">
    <property type="entry name" value="Peripla_BP_I"/>
</dbReference>
<evidence type="ECO:0000256" key="4">
    <source>
        <dbReference type="ARBA" id="ARBA00022692"/>
    </source>
</evidence>
<dbReference type="InterPro" id="IPR011500">
    <property type="entry name" value="GPCR_3_9-Cys_dom"/>
</dbReference>
<evidence type="ECO:0000256" key="6">
    <source>
        <dbReference type="ARBA" id="ARBA00022989"/>
    </source>
</evidence>
<feature type="transmembrane region" description="Helical" evidence="13">
    <location>
        <begin position="63"/>
        <end position="83"/>
    </location>
</feature>
<keyword evidence="5" id="KW-0732">Signal</keyword>
<keyword evidence="6 13" id="KW-1133">Transmembrane helix</keyword>
<dbReference type="GO" id="GO:0050909">
    <property type="term" value="P:sensory perception of taste"/>
    <property type="evidence" value="ECO:0007669"/>
    <property type="project" value="UniProtKB-ARBA"/>
</dbReference>
<keyword evidence="8 13" id="KW-0472">Membrane</keyword>
<feature type="transmembrane region" description="Helical" evidence="13">
    <location>
        <begin position="151"/>
        <end position="169"/>
    </location>
</feature>
<dbReference type="Gene3D" id="2.10.50.30">
    <property type="entry name" value="GPCR, family 3, nine cysteines domain"/>
    <property type="match status" value="1"/>
</dbReference>
<feature type="transmembrane region" description="Helical" evidence="13">
    <location>
        <begin position="703"/>
        <end position="722"/>
    </location>
</feature>
<dbReference type="InterPro" id="IPR000337">
    <property type="entry name" value="GPCR_3"/>
</dbReference>
<evidence type="ECO:0000256" key="13">
    <source>
        <dbReference type="SAM" id="Phobius"/>
    </source>
</evidence>
<comment type="subcellular location">
    <subcellularLocation>
        <location evidence="1">Cell membrane</location>
        <topology evidence="1">Multi-pass membrane protein</topology>
    </subcellularLocation>
</comment>
<dbReference type="InterPro" id="IPR001828">
    <property type="entry name" value="ANF_lig-bd_rcpt"/>
</dbReference>
<dbReference type="GO" id="GO:0005886">
    <property type="term" value="C:plasma membrane"/>
    <property type="evidence" value="ECO:0007669"/>
    <property type="project" value="UniProtKB-SubCell"/>
</dbReference>
<dbReference type="OMA" id="FINYKTP"/>
<dbReference type="PRINTS" id="PR00248">
    <property type="entry name" value="GPCRMGR"/>
</dbReference>
<evidence type="ECO:0000256" key="9">
    <source>
        <dbReference type="ARBA" id="ARBA00023170"/>
    </source>
</evidence>
<reference evidence="15" key="3">
    <citation type="submission" date="2025-09" db="UniProtKB">
        <authorList>
            <consortium name="Ensembl"/>
        </authorList>
    </citation>
    <scope>IDENTIFICATION</scope>
</reference>
<dbReference type="InterPro" id="IPR004932">
    <property type="entry name" value="Rer1"/>
</dbReference>
<evidence type="ECO:0000256" key="8">
    <source>
        <dbReference type="ARBA" id="ARBA00023136"/>
    </source>
</evidence>
<feature type="transmembrane region" description="Helical" evidence="13">
    <location>
        <begin position="826"/>
        <end position="847"/>
    </location>
</feature>
<evidence type="ECO:0000256" key="5">
    <source>
        <dbReference type="ARBA" id="ARBA00022729"/>
    </source>
</evidence>
<keyword evidence="3" id="KW-1003">Cell membrane</keyword>
<dbReference type="GO" id="GO:0004930">
    <property type="term" value="F:G protein-coupled receptor activity"/>
    <property type="evidence" value="ECO:0007669"/>
    <property type="project" value="UniProtKB-KW"/>
</dbReference>
<dbReference type="Proteomes" id="UP000028760">
    <property type="component" value="Unassembled WGS sequence"/>
</dbReference>
<evidence type="ECO:0000256" key="12">
    <source>
        <dbReference type="ARBA" id="ARBA00038492"/>
    </source>
</evidence>
<dbReference type="EMBL" id="AYCK01005354">
    <property type="status" value="NOT_ANNOTATED_CDS"/>
    <property type="molecule type" value="Genomic_DNA"/>
</dbReference>
<organism evidence="15 16">
    <name type="scientific">Poecilia formosa</name>
    <name type="common">Amazon molly</name>
    <name type="synonym">Limia formosa</name>
    <dbReference type="NCBI Taxonomy" id="48698"/>
    <lineage>
        <taxon>Eukaryota</taxon>
        <taxon>Metazoa</taxon>
        <taxon>Chordata</taxon>
        <taxon>Craniata</taxon>
        <taxon>Vertebrata</taxon>
        <taxon>Euteleostomi</taxon>
        <taxon>Actinopterygii</taxon>
        <taxon>Neopterygii</taxon>
        <taxon>Teleostei</taxon>
        <taxon>Neoteleostei</taxon>
        <taxon>Acanthomorphata</taxon>
        <taxon>Ovalentaria</taxon>
        <taxon>Atherinomorphae</taxon>
        <taxon>Cyprinodontiformes</taxon>
        <taxon>Poeciliidae</taxon>
        <taxon>Poeciliinae</taxon>
        <taxon>Poecilia</taxon>
    </lineage>
</organism>
<dbReference type="Pfam" id="PF03248">
    <property type="entry name" value="Rer1"/>
    <property type="match status" value="1"/>
</dbReference>
<proteinExistence type="inferred from homology"/>
<dbReference type="Pfam" id="PF07562">
    <property type="entry name" value="NCD3G"/>
    <property type="match status" value="1"/>
</dbReference>
<dbReference type="STRING" id="48698.ENSPFOP00000010902"/>
<dbReference type="eggNOG" id="KOG1056">
    <property type="taxonomic scope" value="Eukaryota"/>
</dbReference>
<keyword evidence="9" id="KW-0675">Receptor</keyword>
<name>A0A087XYP9_POEFO</name>
<accession>A0A087XYP9</accession>
<sequence length="938" mass="107216">MSEGDSVGESIHGKPSVVAAFFTGVGTVYQTWLDKSTPFYAVRWALTLLLTAIYMIRVYILQGWYIVTYALGIYHLNLFIAFLSPKVDPSLLDEGKWTLIFNEGPSLPTKQNEEFRPFIRRLPEFKFWHSATKGIVIAMICTFFDAFNVPVFWPILVMYFIMLFCITMKRQIKHMIKYRYLPFTHGKRTYKGKEDTGKTFARNESERQIIVNTFETFCQPFILSSYRRFQLMRFAIEEINNSTKLLPNVTLGYKILDLCSDAQNFAGVFNLISDSSVQVSYGAASSVFSRKNNFPSFLRTVHPNKDVIEVVLRILREFNWRWVSFLHIDDDYGRDGRDLFIRTIEDTEICLAYTKGLDQDTDYYKVFQQITSMKVNVLIVFALEWTAEALVEAAIKYNVTKKVWIAGDAWSLHKELPKKDGIRKIGTVVGIAEPKMTIPGFNDFINAFRAQTQQENGTEERFCNQACNCSNHTAADIINADPSFNFPVYSAVYSVAHALHTVLQCETGRCNRRITGVPHMILQELWKTNFTLLNQSVQFDENGDPSFGSYAIVFWNKSGEAEEVGLYRYHSSLQFIVNRTKIQWHENGSVPQSICSEECDAGFAKNPEGLHKCCFSCTKCKSGTYINSTVDPYTCHKCSDTEWSEAGSTSCYRRQESYMPFSHGGAVVVMLGALIFMGLTAAVSVLFFINYKTPIVKSAGGPMCFLILGCLALSSVSVFFAFGKPTTAFCVLRVLPIIFFFTVCLACFVVRAFQIVCIFKIAVRFPNILSWWLKYKGQWLVICVACISQAVLLIVGLSVFTSHPKNDTQRHPDIIIHYCYNNLNEVLGSLVFIALLIILSFCFSYIGKDLPKNYNEAKSITFCLLLLIIIWIIYATVYVLYAEKYIHFIYGMAVLSSLYSFLSWYFLPKCFIIIFQPQKNTQQYFQSLIQSYTNIINR</sequence>
<dbReference type="Pfam" id="PF01094">
    <property type="entry name" value="ANF_receptor"/>
    <property type="match status" value="1"/>
</dbReference>
<feature type="transmembrane region" description="Helical" evidence="13">
    <location>
        <begin position="664"/>
        <end position="691"/>
    </location>
</feature>
<evidence type="ECO:0000313" key="16">
    <source>
        <dbReference type="Proteomes" id="UP000028760"/>
    </source>
</evidence>
<dbReference type="GO" id="GO:0005737">
    <property type="term" value="C:cytoplasm"/>
    <property type="evidence" value="ECO:0007669"/>
    <property type="project" value="UniProtKB-ARBA"/>
</dbReference>
<feature type="domain" description="G-protein coupled receptors family 3 profile" evidence="14">
    <location>
        <begin position="665"/>
        <end position="929"/>
    </location>
</feature>
<dbReference type="Pfam" id="PF00003">
    <property type="entry name" value="7tm_3"/>
    <property type="match status" value="1"/>
</dbReference>
<protein>
    <recommendedName>
        <fullName evidence="14">G-protein coupled receptors family 3 profile domain-containing protein</fullName>
    </recommendedName>
</protein>
<dbReference type="InterPro" id="IPR038550">
    <property type="entry name" value="GPCR_3_9-Cys_sf"/>
</dbReference>
<keyword evidence="11" id="KW-0807">Transducer</keyword>
<dbReference type="PANTHER" id="PTHR24061">
    <property type="entry name" value="CALCIUM-SENSING RECEPTOR-RELATED"/>
    <property type="match status" value="1"/>
</dbReference>
<keyword evidence="7" id="KW-0297">G-protein coupled receptor</keyword>
<dbReference type="AlphaFoldDB" id="A0A087XYP9"/>
<evidence type="ECO:0000256" key="2">
    <source>
        <dbReference type="ARBA" id="ARBA00006070"/>
    </source>
</evidence>
<dbReference type="GeneTree" id="ENSGT00940000156136"/>
<dbReference type="FunFam" id="2.10.50.30:FF:000004">
    <property type="entry name" value="Taste receptor type 1 member 3-like protein"/>
    <property type="match status" value="1"/>
</dbReference>
<evidence type="ECO:0000256" key="10">
    <source>
        <dbReference type="ARBA" id="ARBA00023180"/>
    </source>
</evidence>
<keyword evidence="10" id="KW-0325">Glycoprotein</keyword>
<comment type="similarity">
    <text evidence="2">Belongs to the RER1 family.</text>
</comment>
<feature type="transmembrane region" description="Helical" evidence="13">
    <location>
        <begin position="734"/>
        <end position="759"/>
    </location>
</feature>
<evidence type="ECO:0000256" key="3">
    <source>
        <dbReference type="ARBA" id="ARBA00022475"/>
    </source>
</evidence>
<comment type="similarity">
    <text evidence="12">Belongs to the G-protein coupled receptor 3 family. TAS1R subfamily.</text>
</comment>
<reference evidence="15" key="2">
    <citation type="submission" date="2025-08" db="UniProtKB">
        <authorList>
            <consortium name="Ensembl"/>
        </authorList>
    </citation>
    <scope>IDENTIFICATION</scope>
</reference>
<dbReference type="PROSITE" id="PS50259">
    <property type="entry name" value="G_PROTEIN_RECEP_F3_4"/>
    <property type="match status" value="1"/>
</dbReference>
<reference evidence="16" key="1">
    <citation type="submission" date="2013-10" db="EMBL/GenBank/DDBJ databases">
        <authorList>
            <person name="Schartl M."/>
            <person name="Warren W."/>
        </authorList>
    </citation>
    <scope>NUCLEOTIDE SEQUENCE [LARGE SCALE GENOMIC DNA]</scope>
    <source>
        <strain evidence="16">female</strain>
    </source>
</reference>
<dbReference type="SUPFAM" id="SSF53822">
    <property type="entry name" value="Periplasmic binding protein-like I"/>
    <property type="match status" value="1"/>
</dbReference>
<evidence type="ECO:0000313" key="15">
    <source>
        <dbReference type="Ensembl" id="ENSPFOP00000010902.2"/>
    </source>
</evidence>
<evidence type="ECO:0000256" key="1">
    <source>
        <dbReference type="ARBA" id="ARBA00004651"/>
    </source>
</evidence>
<dbReference type="InterPro" id="IPR017979">
    <property type="entry name" value="GPCR_3_CS"/>
</dbReference>
<dbReference type="EMBL" id="AYCK01005353">
    <property type="status" value="NOT_ANNOTATED_CDS"/>
    <property type="molecule type" value="Genomic_DNA"/>
</dbReference>
<evidence type="ECO:0000256" key="11">
    <source>
        <dbReference type="ARBA" id="ARBA00023224"/>
    </source>
</evidence>
<evidence type="ECO:0000256" key="7">
    <source>
        <dbReference type="ARBA" id="ARBA00023040"/>
    </source>
</evidence>
<feature type="transmembrane region" description="Helical" evidence="13">
    <location>
        <begin position="39"/>
        <end position="56"/>
    </location>
</feature>
<dbReference type="PRINTS" id="PR00592">
    <property type="entry name" value="CASENSINGR"/>
</dbReference>
<feature type="transmembrane region" description="Helical" evidence="13">
    <location>
        <begin position="859"/>
        <end position="881"/>
    </location>
</feature>
<dbReference type="Ensembl" id="ENSPFOT00000010918.2">
    <property type="protein sequence ID" value="ENSPFOP00000010902.2"/>
    <property type="gene ID" value="ENSPFOG00000010933.2"/>
</dbReference>
<dbReference type="Gene3D" id="3.40.50.2300">
    <property type="match status" value="2"/>
</dbReference>
<keyword evidence="4 13" id="KW-0812">Transmembrane</keyword>
<dbReference type="InterPro" id="IPR000068">
    <property type="entry name" value="GPCR_3_Ca_sens_rcpt-rel"/>
</dbReference>
<dbReference type="FunFam" id="3.40.50.2300:FF:000016">
    <property type="entry name" value="Taste 1 receptor member 2"/>
    <property type="match status" value="1"/>
</dbReference>
<keyword evidence="16" id="KW-1185">Reference proteome</keyword>
<evidence type="ECO:0000259" key="14">
    <source>
        <dbReference type="PROSITE" id="PS50259"/>
    </source>
</evidence>
<dbReference type="InterPro" id="IPR017978">
    <property type="entry name" value="GPCR_3_C"/>
</dbReference>
<dbReference type="eggNOG" id="KOG1688">
    <property type="taxonomic scope" value="Eukaryota"/>
</dbReference>
<feature type="transmembrane region" description="Helical" evidence="13">
    <location>
        <begin position="779"/>
        <end position="800"/>
    </location>
</feature>